<reference evidence="3 6" key="2">
    <citation type="submission" date="2023-10" db="EMBL/GenBank/DDBJ databases">
        <authorList>
            <person name="Dale J."/>
        </authorList>
    </citation>
    <scope>NUCLEOTIDE SEQUENCE [LARGE SCALE GENOMIC DNA]</scope>
    <source>
        <strain evidence="3 6">2023EL-00970</strain>
    </source>
</reference>
<evidence type="ECO:0000313" key="6">
    <source>
        <dbReference type="Proteomes" id="UP001187066"/>
    </source>
</evidence>
<dbReference type="Proteomes" id="UP000275331">
    <property type="component" value="Unassembled WGS sequence"/>
</dbReference>
<gene>
    <name evidence="4" type="ORF">EGT71_07365</name>
    <name evidence="3" type="ORF">R4P48_10440</name>
</gene>
<dbReference type="Gene3D" id="3.40.1740.10">
    <property type="entry name" value="VC0467-like"/>
    <property type="match status" value="1"/>
</dbReference>
<evidence type="ECO:0000313" key="4">
    <source>
        <dbReference type="EMBL" id="RSE27128.1"/>
    </source>
</evidence>
<dbReference type="GO" id="GO:0005829">
    <property type="term" value="C:cytosol"/>
    <property type="evidence" value="ECO:0007669"/>
    <property type="project" value="TreeGrafter"/>
</dbReference>
<evidence type="ECO:0000313" key="5">
    <source>
        <dbReference type="Proteomes" id="UP000275331"/>
    </source>
</evidence>
<dbReference type="RefSeq" id="WP_125293225.1">
    <property type="nucleotide sequence ID" value="NZ_CP100494.1"/>
</dbReference>
<comment type="caution">
    <text evidence="4">The sequence shown here is derived from an EMBL/GenBank/DDBJ whole genome shotgun (WGS) entry which is preliminary data.</text>
</comment>
<comment type="similarity">
    <text evidence="1 2">Belongs to the UPF0301 (AlgH) family.</text>
</comment>
<dbReference type="PANTHER" id="PTHR30327:SF1">
    <property type="entry name" value="UPF0301 PROTEIN YQGE"/>
    <property type="match status" value="1"/>
</dbReference>
<dbReference type="Gene3D" id="3.30.70.1300">
    <property type="entry name" value="VC0467-like domains"/>
    <property type="match status" value="1"/>
</dbReference>
<organism evidence="4 5">
    <name type="scientific">Atlantibacter subterraneus</name>
    <dbReference type="NCBI Taxonomy" id="255519"/>
    <lineage>
        <taxon>Bacteria</taxon>
        <taxon>Pseudomonadati</taxon>
        <taxon>Pseudomonadota</taxon>
        <taxon>Gammaproteobacteria</taxon>
        <taxon>Enterobacterales</taxon>
        <taxon>Enterobacteriaceae</taxon>
        <taxon>Atlantibacter</taxon>
    </lineage>
</organism>
<evidence type="ECO:0000313" key="3">
    <source>
        <dbReference type="EMBL" id="MDV7023092.1"/>
    </source>
</evidence>
<dbReference type="Proteomes" id="UP001187066">
    <property type="component" value="Unassembled WGS sequence"/>
</dbReference>
<dbReference type="EMBL" id="JAWLOF010000006">
    <property type="protein sequence ID" value="MDV7023092.1"/>
    <property type="molecule type" value="Genomic_DNA"/>
</dbReference>
<name>A0A3R9GTD5_9ENTR</name>
<evidence type="ECO:0000256" key="1">
    <source>
        <dbReference type="ARBA" id="ARBA00009600"/>
    </source>
</evidence>
<sequence length="187" mass="20904">MNLQHHFLIAMPGLQDPLFRRAVVYICEYNEDGAMGLIINKPLENLKVDGVLQKLKIIPEPRDPAIRLDKPVFVGGPLAEDRGFILHTPPDKFNSSIRISDNTIITTSRDVLETLGTDSQPEEVIVALGYSSWEKGQLEREILENSWLTAPADMNILFRTPIADRWREAAKLIGIDIHTMPGTAGHA</sequence>
<dbReference type="NCBIfam" id="NF001266">
    <property type="entry name" value="PRK00228.1-1"/>
    <property type="match status" value="1"/>
</dbReference>
<dbReference type="AlphaFoldDB" id="A0A3R9GTD5"/>
<dbReference type="OrthoDB" id="9807486at2"/>
<dbReference type="EMBL" id="RHXB01000004">
    <property type="protein sequence ID" value="RSE27128.1"/>
    <property type="molecule type" value="Genomic_DNA"/>
</dbReference>
<dbReference type="Pfam" id="PF02622">
    <property type="entry name" value="DUF179"/>
    <property type="match status" value="1"/>
</dbReference>
<dbReference type="GeneID" id="84663656"/>
<keyword evidence="6" id="KW-1185">Reference proteome</keyword>
<accession>A0A3R9GTD5</accession>
<dbReference type="SUPFAM" id="SSF143456">
    <property type="entry name" value="VC0467-like"/>
    <property type="match status" value="1"/>
</dbReference>
<dbReference type="HAMAP" id="MF_00758">
    <property type="entry name" value="UPF0301"/>
    <property type="match status" value="1"/>
</dbReference>
<evidence type="ECO:0000256" key="2">
    <source>
        <dbReference type="HAMAP-Rule" id="MF_00758"/>
    </source>
</evidence>
<dbReference type="PANTHER" id="PTHR30327">
    <property type="entry name" value="UNCHARACTERIZED PROTEIN YQGE"/>
    <property type="match status" value="1"/>
</dbReference>
<reference evidence="4 5" key="1">
    <citation type="submission" date="2018-10" db="EMBL/GenBank/DDBJ databases">
        <title>Transmission dynamics of multidrug resistant bacteria on intensive care unit surfaces.</title>
        <authorList>
            <person name="D'Souza A.W."/>
            <person name="Potter R.F."/>
            <person name="Wallace M."/>
            <person name="Shupe A."/>
            <person name="Patel S."/>
            <person name="Sun S."/>
            <person name="Gul D."/>
            <person name="Kwon J.H."/>
            <person name="Andleeb S."/>
            <person name="Burnham C.-A.D."/>
            <person name="Dantas G."/>
        </authorList>
    </citation>
    <scope>NUCLEOTIDE SEQUENCE [LARGE SCALE GENOMIC DNA]</scope>
    <source>
        <strain evidence="4 5">AS_373</strain>
    </source>
</reference>
<protein>
    <recommendedName>
        <fullName evidence="2">UPF0301 protein EGT71_07365</fullName>
    </recommendedName>
</protein>
<proteinExistence type="inferred from homology"/>
<dbReference type="InterPro" id="IPR003774">
    <property type="entry name" value="AlgH-like"/>
</dbReference>